<evidence type="ECO:0000313" key="2">
    <source>
        <dbReference type="EMBL" id="KAJ3502134.1"/>
    </source>
</evidence>
<accession>A0A9W8MS83</accession>
<reference evidence="2" key="1">
    <citation type="submission" date="2022-07" db="EMBL/GenBank/DDBJ databases">
        <title>Genome Sequence of Agrocybe chaxingu.</title>
        <authorList>
            <person name="Buettner E."/>
        </authorList>
    </citation>
    <scope>NUCLEOTIDE SEQUENCE</scope>
    <source>
        <strain evidence="2">MP-N11</strain>
    </source>
</reference>
<dbReference type="EMBL" id="JANKHO010001325">
    <property type="protein sequence ID" value="KAJ3502134.1"/>
    <property type="molecule type" value="Genomic_DNA"/>
</dbReference>
<feature type="region of interest" description="Disordered" evidence="1">
    <location>
        <begin position="410"/>
        <end position="475"/>
    </location>
</feature>
<dbReference type="AlphaFoldDB" id="A0A9W8MS83"/>
<sequence>MSSQALLPTGRFECSHWLNLAVSNRVSVLRFSPDGSLLAVVDDEDPSNVGIFSTADWQKPARFRMKFQVREMLWNPLVPRRFLVAGSNGSIEIFRVDAQDITKPLQSVGNFNFMDLTRVGPLEYVALDAEASELSAICQGSLCTYGYPFNQERFSYVSRVDMPPSGDLTLTAYDPLEVVSIAYIGRKNVAIGFNAGILVVSTCVPTQILRKLDVPPLFQHTIHHVAPSVFGHRIIALTERTGYDVYHSPEGFISNTKPVAHSWVPAVVTTRGEVHTALATSAFLPDDPDGLVRTQGGPYTEAINSTIENHEQRPLVAAATLVTLFALPLLAPQNYRDRWQAAIERSTTLVPGGNIQSRSPSPPDSILSNGDEAVVVETGLVVYPDPPSPVTTLEGLEELMEVLRERDERAWRGCQEASSGSSSLEGGGDSLLDSPPPMSAITEGPISQTCSNPADVSSSMGVQRDLGDGLAPDGE</sequence>
<protein>
    <submittedName>
        <fullName evidence="2">Uncharacterized protein</fullName>
    </submittedName>
</protein>
<comment type="caution">
    <text evidence="2">The sequence shown here is derived from an EMBL/GenBank/DDBJ whole genome shotgun (WGS) entry which is preliminary data.</text>
</comment>
<keyword evidence="3" id="KW-1185">Reference proteome</keyword>
<proteinExistence type="predicted"/>
<name>A0A9W8MS83_9AGAR</name>
<dbReference type="Proteomes" id="UP001148786">
    <property type="component" value="Unassembled WGS sequence"/>
</dbReference>
<organism evidence="2 3">
    <name type="scientific">Agrocybe chaxingu</name>
    <dbReference type="NCBI Taxonomy" id="84603"/>
    <lineage>
        <taxon>Eukaryota</taxon>
        <taxon>Fungi</taxon>
        <taxon>Dikarya</taxon>
        <taxon>Basidiomycota</taxon>
        <taxon>Agaricomycotina</taxon>
        <taxon>Agaricomycetes</taxon>
        <taxon>Agaricomycetidae</taxon>
        <taxon>Agaricales</taxon>
        <taxon>Agaricineae</taxon>
        <taxon>Strophariaceae</taxon>
        <taxon>Agrocybe</taxon>
    </lineage>
</organism>
<dbReference type="SUPFAM" id="SSF101908">
    <property type="entry name" value="Putative isomerase YbhE"/>
    <property type="match status" value="1"/>
</dbReference>
<evidence type="ECO:0000313" key="3">
    <source>
        <dbReference type="Proteomes" id="UP001148786"/>
    </source>
</evidence>
<dbReference type="InterPro" id="IPR015943">
    <property type="entry name" value="WD40/YVTN_repeat-like_dom_sf"/>
</dbReference>
<dbReference type="Gene3D" id="2.130.10.10">
    <property type="entry name" value="YVTN repeat-like/Quinoprotein amine dehydrogenase"/>
    <property type="match status" value="1"/>
</dbReference>
<evidence type="ECO:0000256" key="1">
    <source>
        <dbReference type="SAM" id="MobiDB-lite"/>
    </source>
</evidence>
<gene>
    <name evidence="2" type="ORF">NLJ89_g9024</name>
</gene>
<feature type="compositionally biased region" description="Polar residues" evidence="1">
    <location>
        <begin position="445"/>
        <end position="461"/>
    </location>
</feature>